<dbReference type="Proteomes" id="UP001187531">
    <property type="component" value="Unassembled WGS sequence"/>
</dbReference>
<gene>
    <name evidence="2" type="ORF">QYM36_008055</name>
</gene>
<evidence type="ECO:0000256" key="1">
    <source>
        <dbReference type="SAM" id="MobiDB-lite"/>
    </source>
</evidence>
<feature type="compositionally biased region" description="Polar residues" evidence="1">
    <location>
        <begin position="107"/>
        <end position="122"/>
    </location>
</feature>
<comment type="caution">
    <text evidence="2">The sequence shown here is derived from an EMBL/GenBank/DDBJ whole genome shotgun (WGS) entry which is preliminary data.</text>
</comment>
<feature type="region of interest" description="Disordered" evidence="1">
    <location>
        <begin position="89"/>
        <end position="155"/>
    </location>
</feature>
<organism evidence="2 3">
    <name type="scientific">Artemia franciscana</name>
    <name type="common">Brine shrimp</name>
    <name type="synonym">Artemia sanfranciscana</name>
    <dbReference type="NCBI Taxonomy" id="6661"/>
    <lineage>
        <taxon>Eukaryota</taxon>
        <taxon>Metazoa</taxon>
        <taxon>Ecdysozoa</taxon>
        <taxon>Arthropoda</taxon>
        <taxon>Crustacea</taxon>
        <taxon>Branchiopoda</taxon>
        <taxon>Anostraca</taxon>
        <taxon>Artemiidae</taxon>
        <taxon>Artemia</taxon>
    </lineage>
</organism>
<dbReference type="AlphaFoldDB" id="A0AA88LEC6"/>
<accession>A0AA88LEC6</accession>
<keyword evidence="3" id="KW-1185">Reference proteome</keyword>
<sequence length="223" mass="24676">MSYQLTKFCAEKNIILVGCPEEMAVTRSVFKNIIDGWPEIKSGRIINKVNLAPSLQPVFSNHNIESIIRESYSGCSIYPFKKTAASAKSVAPVPAEPKKTAKRSRTETPTLITNSNGLTPKRSTAPPVKRPSTPNPRAETPAPVATSSKDVRRSGRSSIMNGLRLQEILIRSSSSLFANYIETWVDSDIKAQFMSCRSAGVWSGDSTYKKLFDLWYQLATIDE</sequence>
<proteinExistence type="predicted"/>
<name>A0AA88LEC6_ARTSF</name>
<evidence type="ECO:0000313" key="2">
    <source>
        <dbReference type="EMBL" id="KAK2727437.1"/>
    </source>
</evidence>
<reference evidence="2" key="1">
    <citation type="submission" date="2023-07" db="EMBL/GenBank/DDBJ databases">
        <title>Chromosome-level genome assembly of Artemia franciscana.</title>
        <authorList>
            <person name="Jo E."/>
        </authorList>
    </citation>
    <scope>NUCLEOTIDE SEQUENCE</scope>
    <source>
        <tissue evidence="2">Whole body</tissue>
    </source>
</reference>
<evidence type="ECO:0000313" key="3">
    <source>
        <dbReference type="Proteomes" id="UP001187531"/>
    </source>
</evidence>
<dbReference type="EMBL" id="JAVRJZ010000001">
    <property type="protein sequence ID" value="KAK2727437.1"/>
    <property type="molecule type" value="Genomic_DNA"/>
</dbReference>
<protein>
    <submittedName>
        <fullName evidence="2">Uncharacterized protein</fullName>
    </submittedName>
</protein>